<dbReference type="PANTHER" id="PTHR15678">
    <property type="entry name" value="ANTIGEN MLAA-22-RELATED"/>
    <property type="match status" value="1"/>
</dbReference>
<evidence type="ECO:0000313" key="1">
    <source>
        <dbReference type="EMBL" id="KAL3316417.1"/>
    </source>
</evidence>
<keyword evidence="2" id="KW-1185">Reference proteome</keyword>
<dbReference type="Proteomes" id="UP001626550">
    <property type="component" value="Unassembled WGS sequence"/>
</dbReference>
<sequence>MVLRVDRVMGSVLYRPLANLSIHEDELVLFEEREQDRDARFCPSEADLLPFESEFKWTGLVRFLHHIQYSIVISEMKAYWESGGEQDPNETLVEKFAQLREFECKKANQEHSFESELFTSIGLCSSTNRSTRPDEDEVFFDFEDAGSFALKSTALIKNEFLRVPKFTLKSNRFGQPLHCVADDTELTLLWSPGLHLLLHEAALVTRCFGRKSQPRTRVNSFTFDVELSLPKGVRIFFNLASKEHQINLQIGELRVKWPKAGLVLLEAACDRIAAFFDGREIVTLEKVLHQREAPSPTHRSALEIQKMSTNSNHTLIFSFDRCHACFPYGYNFYACYYDALTTRKFVKQLHSGELRSFYEFLNITPPEAPQKPVEPSLNSDLIFEFKRFAVEVKDDPYECKLIDDFLILLDEAAEHEKHRELLQNRIEKNPKLSRPRYVKRITKWYEGAAGKLTDHLFIWEMCNVRLVSLADESLLSREQIFDQIKSLDPVSTWPEDLDPKQTFSQLWLRIIQLNAGSIKFQLRDYARPIMDISDILVWGKFGSSEAAPSWQSGKEVKITLSKPWPDFTLSRYTSPHKWYYDLNAGKHLLLATH</sequence>
<evidence type="ECO:0000313" key="2">
    <source>
        <dbReference type="Proteomes" id="UP001626550"/>
    </source>
</evidence>
<name>A0ABD2QB07_9PLAT</name>
<comment type="caution">
    <text evidence="1">The sequence shown here is derived from an EMBL/GenBank/DDBJ whole genome shotgun (WGS) entry which is preliminary data.</text>
</comment>
<protein>
    <submittedName>
        <fullName evidence="1">Uncharacterized protein</fullName>
    </submittedName>
</protein>
<dbReference type="PANTHER" id="PTHR15678:SF6">
    <property type="entry name" value="BRIDGE-LIKE LIPID TRANSFER PROTEIN FAMILY MEMBER 2"/>
    <property type="match status" value="1"/>
</dbReference>
<dbReference type="Pfam" id="PF10344">
    <property type="entry name" value="Hobbit"/>
    <property type="match status" value="2"/>
</dbReference>
<dbReference type="AlphaFoldDB" id="A0ABD2QB07"/>
<reference evidence="1 2" key="1">
    <citation type="submission" date="2024-11" db="EMBL/GenBank/DDBJ databases">
        <title>Adaptive evolution of stress response genes in parasites aligns with host niche diversity.</title>
        <authorList>
            <person name="Hahn C."/>
            <person name="Resl P."/>
        </authorList>
    </citation>
    <scope>NUCLEOTIDE SEQUENCE [LARGE SCALE GENOMIC DNA]</scope>
    <source>
        <strain evidence="1">EGGRZ-B1_66</strain>
        <tissue evidence="1">Body</tissue>
    </source>
</reference>
<proteinExistence type="predicted"/>
<gene>
    <name evidence="1" type="ORF">Ciccas_004934</name>
</gene>
<dbReference type="InterPro" id="IPR045167">
    <property type="entry name" value="Hobbit"/>
</dbReference>
<dbReference type="EMBL" id="JBJKFK010000542">
    <property type="protein sequence ID" value="KAL3316417.1"/>
    <property type="molecule type" value="Genomic_DNA"/>
</dbReference>
<organism evidence="1 2">
    <name type="scientific">Cichlidogyrus casuarinus</name>
    <dbReference type="NCBI Taxonomy" id="1844966"/>
    <lineage>
        <taxon>Eukaryota</taxon>
        <taxon>Metazoa</taxon>
        <taxon>Spiralia</taxon>
        <taxon>Lophotrochozoa</taxon>
        <taxon>Platyhelminthes</taxon>
        <taxon>Monogenea</taxon>
        <taxon>Monopisthocotylea</taxon>
        <taxon>Dactylogyridea</taxon>
        <taxon>Ancyrocephalidae</taxon>
        <taxon>Cichlidogyrus</taxon>
    </lineage>
</organism>
<accession>A0ABD2QB07</accession>